<comment type="caution">
    <text evidence="4">The sequence shown here is derived from an EMBL/GenBank/DDBJ whole genome shotgun (WGS) entry which is preliminary data.</text>
</comment>
<dbReference type="PANTHER" id="PTHR43877:SF2">
    <property type="entry name" value="AMINOALKYLPHOSPHONATE N-ACETYLTRANSFERASE-RELATED"/>
    <property type="match status" value="1"/>
</dbReference>
<dbReference type="EMBL" id="AZGA01000077">
    <property type="protein sequence ID" value="KRM31627.1"/>
    <property type="molecule type" value="Genomic_DNA"/>
</dbReference>
<proteinExistence type="predicted"/>
<dbReference type="PANTHER" id="PTHR43877">
    <property type="entry name" value="AMINOALKYLPHOSPHONATE N-ACETYLTRANSFERASE-RELATED-RELATED"/>
    <property type="match status" value="1"/>
</dbReference>
<dbReference type="PROSITE" id="PS51186">
    <property type="entry name" value="GNAT"/>
    <property type="match status" value="1"/>
</dbReference>
<name>X0PDP5_9LACO</name>
<keyword evidence="2" id="KW-0012">Acyltransferase</keyword>
<keyword evidence="1 4" id="KW-0808">Transferase</keyword>
<dbReference type="GO" id="GO:0016747">
    <property type="term" value="F:acyltransferase activity, transferring groups other than amino-acyl groups"/>
    <property type="evidence" value="ECO:0007669"/>
    <property type="project" value="InterPro"/>
</dbReference>
<feature type="domain" description="N-acetyltransferase" evidence="3">
    <location>
        <begin position="2"/>
        <end position="160"/>
    </location>
</feature>
<dbReference type="Proteomes" id="UP000051236">
    <property type="component" value="Unassembled WGS sequence"/>
</dbReference>
<sequence length="160" mass="17921">MIQIKPIQSSDNLALSQIIRQSLETNNLAIPGTAYFDPELIDLTSYYQASPKRQYFVAKSAQEVILGGTGIAEYDLENKVAELQKLYLIPAAQGHHLSYQLLDTAVAFAKQAGYQQIYLETHHNLKAAIHTYQQYGFSELGQPLNNGEHSAMDRFFALTL</sequence>
<protein>
    <submittedName>
        <fullName evidence="4">GNAT family acetyltransferase</fullName>
    </submittedName>
</protein>
<dbReference type="STRING" id="1423734.FC83_GL000693"/>
<dbReference type="InterPro" id="IPR000182">
    <property type="entry name" value="GNAT_dom"/>
</dbReference>
<dbReference type="Gene3D" id="3.40.630.30">
    <property type="match status" value="1"/>
</dbReference>
<dbReference type="Pfam" id="PF00583">
    <property type="entry name" value="Acetyltransf_1"/>
    <property type="match status" value="1"/>
</dbReference>
<dbReference type="CDD" id="cd04301">
    <property type="entry name" value="NAT_SF"/>
    <property type="match status" value="1"/>
</dbReference>
<dbReference type="eggNOG" id="COG1247">
    <property type="taxonomic scope" value="Bacteria"/>
</dbReference>
<gene>
    <name evidence="4" type="ORF">FC83_GL000693</name>
</gene>
<dbReference type="InterPro" id="IPR016181">
    <property type="entry name" value="Acyl_CoA_acyltransferase"/>
</dbReference>
<dbReference type="RefSeq" id="WP_035451915.1">
    <property type="nucleotide sequence ID" value="NZ_AZGA01000077.1"/>
</dbReference>
<dbReference type="InterPro" id="IPR050832">
    <property type="entry name" value="Bact_Acetyltransf"/>
</dbReference>
<evidence type="ECO:0000256" key="1">
    <source>
        <dbReference type="ARBA" id="ARBA00022679"/>
    </source>
</evidence>
<evidence type="ECO:0000256" key="2">
    <source>
        <dbReference type="ARBA" id="ARBA00023315"/>
    </source>
</evidence>
<dbReference type="OrthoDB" id="5419426at2"/>
<reference evidence="4 5" key="1">
    <citation type="journal article" date="2015" name="Genome Announc.">
        <title>Expanding the biotechnology potential of lactobacilli through comparative genomics of 213 strains and associated genera.</title>
        <authorList>
            <person name="Sun Z."/>
            <person name="Harris H.M."/>
            <person name="McCann A."/>
            <person name="Guo C."/>
            <person name="Argimon S."/>
            <person name="Zhang W."/>
            <person name="Yang X."/>
            <person name="Jeffery I.B."/>
            <person name="Cooney J.C."/>
            <person name="Kagawa T.F."/>
            <person name="Liu W."/>
            <person name="Song Y."/>
            <person name="Salvetti E."/>
            <person name="Wrobel A."/>
            <person name="Rasinkangas P."/>
            <person name="Parkhill J."/>
            <person name="Rea M.C."/>
            <person name="O'Sullivan O."/>
            <person name="Ritari J."/>
            <person name="Douillard F.P."/>
            <person name="Paul Ross R."/>
            <person name="Yang R."/>
            <person name="Briner A.E."/>
            <person name="Felis G.E."/>
            <person name="de Vos W.M."/>
            <person name="Barrangou R."/>
            <person name="Klaenhammer T.R."/>
            <person name="Caufield P.W."/>
            <person name="Cui Y."/>
            <person name="Zhang H."/>
            <person name="O'Toole P.W."/>
        </authorList>
    </citation>
    <scope>NUCLEOTIDE SEQUENCE [LARGE SCALE GENOMIC DNA]</scope>
    <source>
        <strain evidence="4 5">DSM 18527</strain>
    </source>
</reference>
<dbReference type="PATRIC" id="fig|1423734.3.peg.700"/>
<organism evidence="4 5">
    <name type="scientific">Agrilactobacillus composti DSM 18527 = JCM 14202</name>
    <dbReference type="NCBI Taxonomy" id="1423734"/>
    <lineage>
        <taxon>Bacteria</taxon>
        <taxon>Bacillati</taxon>
        <taxon>Bacillota</taxon>
        <taxon>Bacilli</taxon>
        <taxon>Lactobacillales</taxon>
        <taxon>Lactobacillaceae</taxon>
        <taxon>Agrilactobacillus</taxon>
    </lineage>
</organism>
<evidence type="ECO:0000259" key="3">
    <source>
        <dbReference type="PROSITE" id="PS51186"/>
    </source>
</evidence>
<evidence type="ECO:0000313" key="5">
    <source>
        <dbReference type="Proteomes" id="UP000051236"/>
    </source>
</evidence>
<accession>X0PDP5</accession>
<keyword evidence="5" id="KW-1185">Reference proteome</keyword>
<evidence type="ECO:0000313" key="4">
    <source>
        <dbReference type="EMBL" id="KRM31627.1"/>
    </source>
</evidence>
<dbReference type="SUPFAM" id="SSF55729">
    <property type="entry name" value="Acyl-CoA N-acyltransferases (Nat)"/>
    <property type="match status" value="1"/>
</dbReference>
<dbReference type="AlphaFoldDB" id="X0PDP5"/>